<dbReference type="Gene3D" id="1.20.1250.20">
    <property type="entry name" value="MFS general substrate transporter like domains"/>
    <property type="match status" value="1"/>
</dbReference>
<dbReference type="InterPro" id="IPR036259">
    <property type="entry name" value="MFS_trans_sf"/>
</dbReference>
<evidence type="ECO:0000313" key="8">
    <source>
        <dbReference type="EMBL" id="KAF7348646.1"/>
    </source>
</evidence>
<comment type="subcellular location">
    <subcellularLocation>
        <location evidence="1">Membrane</location>
        <topology evidence="1">Multi-pass membrane protein</topology>
    </subcellularLocation>
</comment>
<accession>A0A8H6XY14</accession>
<feature type="transmembrane region" description="Helical" evidence="6">
    <location>
        <begin position="213"/>
        <end position="236"/>
    </location>
</feature>
<reference evidence="8" key="1">
    <citation type="submission" date="2020-05" db="EMBL/GenBank/DDBJ databases">
        <title>Mycena genomes resolve the evolution of fungal bioluminescence.</title>
        <authorList>
            <person name="Tsai I.J."/>
        </authorList>
    </citation>
    <scope>NUCLEOTIDE SEQUENCE</scope>
    <source>
        <strain evidence="8">CCC161011</strain>
    </source>
</reference>
<evidence type="ECO:0000256" key="4">
    <source>
        <dbReference type="ARBA" id="ARBA00022989"/>
    </source>
</evidence>
<feature type="transmembrane region" description="Helical" evidence="6">
    <location>
        <begin position="132"/>
        <end position="149"/>
    </location>
</feature>
<organism evidence="8 9">
    <name type="scientific">Mycena venus</name>
    <dbReference type="NCBI Taxonomy" id="2733690"/>
    <lineage>
        <taxon>Eukaryota</taxon>
        <taxon>Fungi</taxon>
        <taxon>Dikarya</taxon>
        <taxon>Basidiomycota</taxon>
        <taxon>Agaricomycotina</taxon>
        <taxon>Agaricomycetes</taxon>
        <taxon>Agaricomycetidae</taxon>
        <taxon>Agaricales</taxon>
        <taxon>Marasmiineae</taxon>
        <taxon>Mycenaceae</taxon>
        <taxon>Mycena</taxon>
    </lineage>
</organism>
<gene>
    <name evidence="8" type="ORF">MVEN_01382800</name>
</gene>
<evidence type="ECO:0000313" key="9">
    <source>
        <dbReference type="Proteomes" id="UP000620124"/>
    </source>
</evidence>
<evidence type="ECO:0000259" key="7">
    <source>
        <dbReference type="PROSITE" id="PS50850"/>
    </source>
</evidence>
<dbReference type="OrthoDB" id="419616at2759"/>
<keyword evidence="2" id="KW-0813">Transport</keyword>
<feature type="transmembrane region" description="Helical" evidence="6">
    <location>
        <begin position="53"/>
        <end position="73"/>
    </location>
</feature>
<feature type="transmembrane region" description="Helical" evidence="6">
    <location>
        <begin position="12"/>
        <end position="33"/>
    </location>
</feature>
<keyword evidence="9" id="KW-1185">Reference proteome</keyword>
<dbReference type="Pfam" id="PF07690">
    <property type="entry name" value="MFS_1"/>
    <property type="match status" value="2"/>
</dbReference>
<sequence length="515" mass="55906">MAEPRTPLPKLQLTIAMLIQAAEALSATVIFPFVPQFVRDTGITGGDERKTGYWAGVLESVFFVAEFLSVFSWGRASDRFGRRPILLLGPLGLALSLIGFGSSKTFLSLVFWRCLQGVFNGNIGRLQFLWNAWHLLMLSNCLGVVKTVMVEKINRRARAKVADATNLAQVMALTPLAWSSGSTLGPIIGGLLSDPEERWPNTFGKVQILRDHPYLLPCAAVAFLSLSFFFLGLVGLKESSPVILAQRKREEFRAAAATDPFLTTGLLTEDRTTYGAIAGADAAEPSSGSNSTNAHDDEEPPTVRELLVPRLVIPLVNYGFFCFAQTAYQVLFSLMYSTSILNGGLGFSPYLIGVTRGIWGIMKTFVLLFLAAPLVKRFGARTMYIFSFGNIGICIAAYPLLSFFAQRAGRVDTTVWAIVVAQLISNLAMSMAYASVQMFIVNSSPRPSALSSTNSIAQMVWTITRSLAPFIASALFAVSLELNLAGGYLVYILLLGVVAVGTFSSFLLPSDPKNP</sequence>
<dbReference type="EMBL" id="JACAZI010000011">
    <property type="protein sequence ID" value="KAF7348646.1"/>
    <property type="molecule type" value="Genomic_DNA"/>
</dbReference>
<feature type="transmembrane region" description="Helical" evidence="6">
    <location>
        <begin position="413"/>
        <end position="436"/>
    </location>
</feature>
<keyword evidence="5 6" id="KW-0472">Membrane</keyword>
<dbReference type="SUPFAM" id="SSF103473">
    <property type="entry name" value="MFS general substrate transporter"/>
    <property type="match status" value="1"/>
</dbReference>
<dbReference type="AlphaFoldDB" id="A0A8H6XY14"/>
<evidence type="ECO:0000256" key="1">
    <source>
        <dbReference type="ARBA" id="ARBA00004141"/>
    </source>
</evidence>
<keyword evidence="4 6" id="KW-1133">Transmembrane helix</keyword>
<dbReference type="PANTHER" id="PTHR23504:SF15">
    <property type="entry name" value="MAJOR FACILITATOR SUPERFAMILY (MFS) PROFILE DOMAIN-CONTAINING PROTEIN"/>
    <property type="match status" value="1"/>
</dbReference>
<dbReference type="PROSITE" id="PS50850">
    <property type="entry name" value="MFS"/>
    <property type="match status" value="1"/>
</dbReference>
<keyword evidence="3 6" id="KW-0812">Transmembrane</keyword>
<dbReference type="GO" id="GO:0022857">
    <property type="term" value="F:transmembrane transporter activity"/>
    <property type="evidence" value="ECO:0007669"/>
    <property type="project" value="InterPro"/>
</dbReference>
<protein>
    <submittedName>
        <fullName evidence="8">Protein ZINC INDUCED FACILITATOR-LIKE 1</fullName>
    </submittedName>
</protein>
<feature type="domain" description="Major facilitator superfamily (MFS) profile" evidence="7">
    <location>
        <begin position="12"/>
        <end position="513"/>
    </location>
</feature>
<evidence type="ECO:0000256" key="5">
    <source>
        <dbReference type="ARBA" id="ARBA00023136"/>
    </source>
</evidence>
<dbReference type="InterPro" id="IPR020846">
    <property type="entry name" value="MFS_dom"/>
</dbReference>
<dbReference type="PANTHER" id="PTHR23504">
    <property type="entry name" value="MAJOR FACILITATOR SUPERFAMILY DOMAIN-CONTAINING PROTEIN 10"/>
    <property type="match status" value="1"/>
</dbReference>
<feature type="transmembrane region" description="Helical" evidence="6">
    <location>
        <begin position="382"/>
        <end position="401"/>
    </location>
</feature>
<dbReference type="Proteomes" id="UP000620124">
    <property type="component" value="Unassembled WGS sequence"/>
</dbReference>
<dbReference type="GO" id="GO:0016020">
    <property type="term" value="C:membrane"/>
    <property type="evidence" value="ECO:0007669"/>
    <property type="project" value="UniProtKB-SubCell"/>
</dbReference>
<comment type="caution">
    <text evidence="8">The sequence shown here is derived from an EMBL/GenBank/DDBJ whole genome shotgun (WGS) entry which is preliminary data.</text>
</comment>
<evidence type="ECO:0000256" key="2">
    <source>
        <dbReference type="ARBA" id="ARBA00022448"/>
    </source>
</evidence>
<evidence type="ECO:0000256" key="6">
    <source>
        <dbReference type="SAM" id="Phobius"/>
    </source>
</evidence>
<proteinExistence type="predicted"/>
<feature type="transmembrane region" description="Helical" evidence="6">
    <location>
        <begin position="456"/>
        <end position="476"/>
    </location>
</feature>
<dbReference type="InterPro" id="IPR011701">
    <property type="entry name" value="MFS"/>
</dbReference>
<feature type="transmembrane region" description="Helical" evidence="6">
    <location>
        <begin position="488"/>
        <end position="508"/>
    </location>
</feature>
<evidence type="ECO:0000256" key="3">
    <source>
        <dbReference type="ARBA" id="ARBA00022692"/>
    </source>
</evidence>
<feature type="transmembrane region" description="Helical" evidence="6">
    <location>
        <begin position="315"/>
        <end position="337"/>
    </location>
</feature>
<feature type="transmembrane region" description="Helical" evidence="6">
    <location>
        <begin position="85"/>
        <end position="112"/>
    </location>
</feature>
<name>A0A8H6XY14_9AGAR</name>